<feature type="compositionally biased region" description="Polar residues" evidence="2">
    <location>
        <begin position="3582"/>
        <end position="3593"/>
    </location>
</feature>
<feature type="compositionally biased region" description="Polar residues" evidence="2">
    <location>
        <begin position="77"/>
        <end position="87"/>
    </location>
</feature>
<feature type="region of interest" description="Disordered" evidence="2">
    <location>
        <begin position="3558"/>
        <end position="3593"/>
    </location>
</feature>
<organism evidence="5 6">
    <name type="scientific">Shewanella avicenniae</name>
    <dbReference type="NCBI Taxonomy" id="2814294"/>
    <lineage>
        <taxon>Bacteria</taxon>
        <taxon>Pseudomonadati</taxon>
        <taxon>Pseudomonadota</taxon>
        <taxon>Gammaproteobacteria</taxon>
        <taxon>Alteromonadales</taxon>
        <taxon>Shewanellaceae</taxon>
        <taxon>Shewanella</taxon>
    </lineage>
</organism>
<feature type="region of interest" description="Disordered" evidence="2">
    <location>
        <begin position="2805"/>
        <end position="2840"/>
    </location>
</feature>
<dbReference type="InterPro" id="IPR010221">
    <property type="entry name" value="VCBS_dom"/>
</dbReference>
<feature type="compositionally biased region" description="Polar residues" evidence="2">
    <location>
        <begin position="3833"/>
        <end position="3844"/>
    </location>
</feature>
<sequence>MNTVTISQGGKITGLQGQISIVVNGSTRALQEGEIVPAGAQLVIANNASAQIVTDSGTTMALNDAGTSPLAEAPDTVPSTEGGSTGANTLDAEIQQLQDLIAAGEDPTANLPETAAGGNLANQGDSGYVALDRDGSEVIASSGYDTGTFSVSATTTDTTLPTYDVAATAVDDVNTIDEDTVATGNVLDNDTAAGITLSVTTFEVEGGNYDAGSTATLENGTLTINADGSYTFTPNENWNGTVPTITYTTNAGDSATLTIVVNAVPDDSVISTDTGSVQEDVVITTGGTLTATDIDNPDLTFLPNTVTDDYGTFTVDANGEWSYTLNNDADAVQALGSGETVPQTFTVTLSDGSNTTVDITINGTDDLPVISDDSGAVIEDTVLSAGGTLTATDVDNPDLTFVPNTVTDTYGTFTVDTNGVWSYVLDNDAEIVQALTAGEVVPQTFTVTLSDGSTTTVDITITGTNDVPVIDLEASDDSGSVQEDLVLTASGTITANDADTGAVLTFSGDDTGTYGSFAIDPTTGEWTYTLDNANQQALAQGESHTDTFTVTVTDEFGGVATQEVVITVTGTNDAPVISAAVDTGDVQEDGALTATGTITAGDVDNGAVLTFSGDDTGTYGGFSVNPTTGAWIYTLNNDAVQFLAEGETRTETFTVTVTDEFGATDTQDVTVTITGTNDLPIISEDSGAVIEDTVLSAGGTLTATDADNPDLVFVANSVTDQYGTFTVGTNGVWTYVLNNDADIVQALNDGEVIPQTFTVSLSDGSTTTVDVTITGVDDGVTLTGLDAESSELTVAEANLETGSSPDFAALTNSGSFSFESVDGLQTLSVGGTPLTLTQLQGLSASTPVTITTLYGTLTLTGFTGDAAGGTVNYSYTLNATVDNDSAAGATNSAFTDSINVVVTDEDNSSISNTLDVVITDDVATAVNDTDTIASNEASVSGNVITATGTTNSGADTLGADDATLTAITSNNISTNIATTNSDGALVIQGQYGQLTIDADGDYTYVRTAGSAGGQNDVFTYTLTDGDGDTDTATLTIAVGDSTPTVVIPDAGGSTTTVNEAGLPARDGEPAGSNASSNSETTSGTISFTSVDGLSAVSLGGHVLTTSPQTFADGLTASYSYDAATGAGTITYSYTLQDNTSGDNTSVSFAVVVTDADGDLSPAGNLVINITDDVVTAVNDTDTIASNEDSVSGNVITATGTTNSGADTLGADDATLTAITSNNISTNIATTNSDGALVIQGQYGQLTIDADGDYTYVRTAGSAGGQNDVFTYTLTDGDGDTDTATLTIAVGDSTPTVVIPDAGGSTTTVNEAGLPARDGEPAGSNASSNSETTSGTISFTSVDGLSAVSLGGHVLTTSPQTFADGLTASYSYDAATGAGTITYSYTLKDNTSGDNTSVSFAVVVTDADGDLSPAGNLVINITDDVVTAVNDTDTIANNEASVSGNVITATGTTNSGADTLGADDATLTAITSNNISTNIATTNSDGALVIQGQYGQLTIDADGDYTYVRTAGSAGGQNDVFTYTLTDGDGDTDTATLTIAVGDSTPTVVIPDAGGSTTTVNEAGLPARDGEPAGSNASSNSETTSGTISFTSVDGLSAVSLGGHVLTTSPQTFADGLTASYSYDAATGAGTITYSYTLQDNTSGDNTSVSFAVVVTDADGDLSPAGNLVINITDDVVTAVNDTDTIASNEDSVSGNVITATGTTNSGADTLGADDATLTAITSNNISTNIATTNSDGALVIQGQYGQLTIDADGDYTYVRTAGSAGGQNDVFTYTLTDGDGDTDTATLTIAVGDSTPTVVIPDAGGSTTTVNEAGLPARDGEPAGSNASSNSETTSGTISFTSVDGLSAVSLGGHVLTTSPQTFADGLTASYSYDAATGAGTITYSYTLQDNTSGDNTSVSFAVVVTDADGDLSPAGNLVINITDDVVTAVNDTDTIASNEDSVSGNVITATGTTNSGADTLGADDATLTAITSNNISTNIATTNSDGALVIQGQYGQLTIDADGDYTYVRTAGSAGGQNDVFTYTLTDGDGDTDTATLTIAVGDSTPTVVIPDAGGSTTTVNEAGLPARDGEPAGSNASSNSETTSGTISFTSVDGLSAVSLGGHVLTTSPQTFADGLTASYSYDAATGAGTITYSYTLQDNTSGDNTSVSFAVVVTDADGDLSPAGNLVINITDDVVTAVNDTDTIASNEDSVSGNVITATGTTNSGADTLGADDATLTAITSNNISTNIATTNSDGALVIQGQYGQLTIDADGDYTYVRTAGSAGGQNDVFTYTLTDGDGDTDTATLTIAVGDSTPTVVIPDAGGSTTTVNEAGLPARDGEPAGSNASSNSETTSGTISFTSVDGLSAVSLGGHVLTTSPQTFADGLTASYSYDAATGAGTITYSYTLKDNTSGDNTSVSFAVVVTDADGDLSPAGNLVINITDDVVTAVNDTDTIASNEDSVSGNVITATGTTNSGADTLGADDATLTAITSNNISTNIATTNSDGALVIQGQYGQLTIDADGDYTYVRTAGSAGGQNDVFTYTLTDGDGDTDTATLTIAVGDSTPTVVIPDAGGSTTTVNEAGLPARDGEPAGSNASSNSETTSGTISFTSVDGLSAVSLGGHVLTTSPQTFADGLTASYSYDAATGAGTITYSYTLQDNTSGDNTSVSFAVVVTDADGDLSPAGNLVINITDDVVTAVNDTDTIASNEASVSGNVITATGTTNSGADTLGADDATLTAITSNNISTNIATTNSDGALVIQGQYGQLTIDADGDYTYVRTAGSAGGQNDVFTYTLTDGDGDTDTATLTIAVGDSTPTVVIPDAGGSTTTVNEAGLPARDGEPAGSNASSNSETTSGTISFTSVDGLSAVSLGGHVLTTSPQTFADGLTASYSYDAATGAGTITYSYTLQDNTSGDNTSVSFAVVVTDADGDLSPAGNLVINITDDVVTAVNDTDTIASNEDSVSGNVITATGTTNSGADTLGADDATLTAITSNNISTNIATTNSDGALVIQGQYGQLTIDADGDYTYVRTAGSAGGQNDVFTYTLTDGDGDTDTATLTIAVGDSTPTVVIPDAGGSTTTVNEAGLPARDGEPAGSNASSNSETTSGTISFTSVDGLSAVSLGGHVLTTSPQTFADGLTASYSYDAATGAGTITYSYTLQDNTSGDNTSVSFAVVVTDADGDLSPAGNLVINITDDVVTAVNDTDTIASNEDSVSGNVITATGTTNSGADTLGADDATLTAITSNNISTNIATTNSDGALVIQGQYGQLTIDADGDYTYVRTAGSAGGQNDVFTYTLTDGDGDTDTATLTIAVGDSTPTVVIPDAGGSTTTVNEAGLPARDGEPAGSNASSNSETTSGTISFTSVDGLSAVSLGGHVLTTSPQTFADGLTASYSYDAATGAGTITYSYTLKDNTSGDNTSVSFAVVVTDADGDLSPAGNLVINITDDVVTAVNDTDTIASNEDSVSGNVITATGTTNSGADTLGADDATLTAITSNNISTNIATTNSDGALVIQGQYGQLTIDADGDYTYVRTAGSAGGQNDVFTYTLTDGDGDTDTATLTIAVGDSTPTVVIPDAGGSTTTVNEAGLPARDGEPAGSNASSNSETTSGTISFTSVDGLSAVSLGGHVLTTSPQTFADGLTASYSYDAATGAGTITYSYTLQDNTSGDNTSVSFAVVVTDADGDLSPAGNLVINITDDVVTAVNDTDTIASNEASVSGNVITATGTTNSGADTLGADDATLTAITSNNISTNIATTNSDGALVIQGQYGQLTIDADGDYTYVRTAGSAGGQNDVFTYTLTDGDGDTDTATLTIAVGDSTPTVVIPDAGGSTTTVNEAGLPARDGEPAGSNASSNSETTSGTISFTSVDGLSAVSLGGHVLTTSPQTFADGLTASYSYDAATGAGTITYSYTLQDNTSGDNTSVSFAVVVTDADGDLSPAGNLVINITDDVVTAVNDTDTIASNEDSVSGNVITATGTTNSGADTLGADDATLTAITSNNISTNIATTNSDGALVIQGQYGQLTIDADGDYTYVRTAGSAGGQNDVFTYTLTDGDGDTDTATLTIAVGDSTPTVVIPDAGGSTTTVNEAGLPARDGEPAGSNASSNSETTSGTISFTSVDGLSAVSLGGHVLTTSPQTFADGLTASYSYDAATGAGTITYSYTLQDNTSGDNTSVSFAVVVTDADGDLSPAGNLVINITDDVVTAVNDTDTIASNEDSVSGNVITATGTTNSGADTLGADDATLTAITSNNISTNIATTNSDGALVIQGQYGQLTIDADGDYTYVRTAGSAGGQNDVFTYTLTDGDGDTDTATLTIAVGDSTPTVVIPDAGGSTTTVNEAGLPARDGEPAGSNASSNSETTSGTISFTSVDGLSAVSLGGHVLTTSPQTFADGLTASYSYDAATGAGTITYSYTLQDNTSGDNTSVSFAVVVTDADGDLSPAGNLVINITDDVVTAVNDTDTIASNEDSVSGNVITATGTTNSGADTLGADDATLTAITSNNISTNIATTNSDGALVIQGQYGQLTIDADGDYTYVRTAGSAGGQNDVFTYTLTDGDGDTDTATLTIAVGDSTPTVVIPDAGGSTTTVNEAGLPARDGEPAGSNASSNSETTSGTISFTSVDGLSAVSLGGHVLTTSPQTFADGLTASYSYDAATGAGTITYSYTLKDNTSGDNTSVSFAVVVTDADGDLSPAGNLVINITDDVVFTTPEASTGTNAADSSYTNTLNIIGADGPYSSSLTDNIASWSATNSFAASELTANGKVVYYFVDESNPNILYAYTSNEDTVTEFSSKNASQILIFTLTTDPTAANADGSIGSYTLDLVHSIDKLSTIDIADLEGGKGGISGTVYVTYDSDTATYAIYNDPVKVPSDQEVSFVLSGLAGADRHYEEVNGTDNGFGVSNPWVSGDEVLVVDYTQHVASASFNFIVGNNDPTAIYYEAYDSNGVLLGYGYIESGHVISDLGAISYIELSAVDGQSFQLRGTSAQEIVSTTEAVDLAFNVDVTDSDGDANEGTIDITLAAPSTVIPTAITSYALATVSATGLEVSEDTSELDTQSLRFKAGSSTLENFTFGHTDTIHIESTSGKELNLNWTVSSDGQTLYGSMGNGNGNPVIELTLSGSAIAAGSEGNISVNVKLIGNLPGNLDVSDLVITDISVLGSDGTYTVASSMDVAVLPANTTVVSEEALPEGVVDDSSAVSAVSSGVITLMDVQTNGLTVQYIGGRIAVGNETVNWDDGWDSDNLTLTGSVDGDAVITIQLIAPTDGSDEWTYTVTLLSAIDHPEINVEDSLDLQFLISGIDNNREAINSSFSVTVEDDSPVISSDESVVVTGTDIPTVLNGSYALTNFAGSRSLIDFDGFTITAKGFTDSTTDEASLASASIYGTNDGIGVNSIGGSSSGFSNEVDFRYTSDTDTSGVSEQLIITLDEGTIAYGLDIDFTKFYVKEGTNEGEVAIIEFWRDGELVETQTVTAANSTGNDNASFSAITGGFDTVIIKAASNGNTGTGDNSDFTVSNIEFTGTEDTAIGYASGDVDFAWGADGAGTLKLLGIDESQLFTTNGVEVKVEVSQNGNTITATTAGDPSDLVFTLQFTPSTGHWDFYQYQLITGIGDHTIDFNVGITDADGDTAIADISVTPAINLNVIEGTHGDNEISGNSDEDIIIGDLDGLTVVPGQSYNIAFMVDTSASISSQSLSQMKAQLTLVFESLLSSAVQNGGVVNLLLVDFDTQSRSQVSVTLTSEDVDKNGIPDALDKLSAELLSMQSGGRTNYESVFDSAAHWFNDQNASYSNLAYFITDGSPNTYTKNNGSTAQDNTKALNQAIDAFDYFKENGITVNAIGLGSQINNSLLNSFVANGGTVQTGVDTHALAQAIMGSSETLLPGSDAINGNNGNDIIFGDAIHLSGIAGQGFSAIHDYVANALNQASVSDLDIQQYILGHTAEFDISGVNDQGDVLNGGSGSDVIFGQGGNDIIDGGANSDVLLGGEGNDLLYGGQGNDILTGGSGIDTFVWVAGDTGTDVITDFSISEGDKLDISDLLQWNGSDDLGSYLGFIVDQANSTVTIEIDADADGHVDQSIVLNGVNMSGTDNDVINSLLSSDGPLIVQTDASGESNSYATTDSFDDLSSRITHHP</sequence>
<dbReference type="PROSITE" id="PS50268">
    <property type="entry name" value="CADHERIN_2"/>
    <property type="match status" value="1"/>
</dbReference>
<feature type="compositionally biased region" description="Polar residues" evidence="2">
    <location>
        <begin position="4335"/>
        <end position="4346"/>
    </location>
</feature>
<feature type="region of interest" description="Disordered" evidence="2">
    <location>
        <begin position="3308"/>
        <end position="3342"/>
    </location>
</feature>
<feature type="domain" description="Cadherin" evidence="4">
    <location>
        <begin position="473"/>
        <end position="577"/>
    </location>
</feature>
<feature type="region of interest" description="Disordered" evidence="2">
    <location>
        <begin position="6086"/>
        <end position="6111"/>
    </location>
</feature>
<feature type="compositionally biased region" description="Polar residues" evidence="2">
    <location>
        <begin position="2076"/>
        <end position="2087"/>
    </location>
</feature>
<protein>
    <submittedName>
        <fullName evidence="5">VCBS domain-containing protein</fullName>
    </submittedName>
</protein>
<evidence type="ECO:0000256" key="2">
    <source>
        <dbReference type="SAM" id="MobiDB-lite"/>
    </source>
</evidence>
<name>A0ABX7QRL7_9GAMM</name>
<dbReference type="Gene3D" id="2.60.40.10">
    <property type="entry name" value="Immunoglobulins"/>
    <property type="match status" value="5"/>
</dbReference>
<dbReference type="InterPro" id="IPR019960">
    <property type="entry name" value="T1SS_VCA0849"/>
</dbReference>
<evidence type="ECO:0000259" key="3">
    <source>
        <dbReference type="PROSITE" id="PS50234"/>
    </source>
</evidence>
<dbReference type="InterPro" id="IPR036465">
    <property type="entry name" value="vWFA_dom_sf"/>
</dbReference>
<feature type="compositionally biased region" description="Polar residues" evidence="2">
    <location>
        <begin position="3080"/>
        <end position="3091"/>
    </location>
</feature>
<dbReference type="InterPro" id="IPR011049">
    <property type="entry name" value="Serralysin-like_metalloprot_C"/>
</dbReference>
<dbReference type="Pfam" id="PF13519">
    <property type="entry name" value="VWA_2"/>
    <property type="match status" value="1"/>
</dbReference>
<feature type="region of interest" description="Disordered" evidence="2">
    <location>
        <begin position="1048"/>
        <end position="1083"/>
    </location>
</feature>
<feature type="region of interest" description="Disordered" evidence="2">
    <location>
        <begin position="4563"/>
        <end position="4597"/>
    </location>
</feature>
<dbReference type="NCBIfam" id="TIGR01965">
    <property type="entry name" value="VCBS_repeat"/>
    <property type="match status" value="5"/>
</dbReference>
<feature type="compositionally biased region" description="Polar residues" evidence="2">
    <location>
        <begin position="3331"/>
        <end position="3342"/>
    </location>
</feature>
<dbReference type="InterPro" id="IPR040853">
    <property type="entry name" value="RapA2_cadherin-like"/>
</dbReference>
<dbReference type="SUPFAM" id="SSF53300">
    <property type="entry name" value="vWA-like"/>
    <property type="match status" value="1"/>
</dbReference>
<proteinExistence type="predicted"/>
<feature type="region of interest" description="Disordered" evidence="2">
    <location>
        <begin position="2052"/>
        <end position="2087"/>
    </location>
</feature>
<feature type="region of interest" description="Disordered" evidence="2">
    <location>
        <begin position="3809"/>
        <end position="3844"/>
    </location>
</feature>
<evidence type="ECO:0000313" key="6">
    <source>
        <dbReference type="Proteomes" id="UP000662770"/>
    </source>
</evidence>
<feature type="region of interest" description="Disordered" evidence="2">
    <location>
        <begin position="4312"/>
        <end position="4346"/>
    </location>
</feature>
<evidence type="ECO:0000256" key="1">
    <source>
        <dbReference type="ARBA" id="ARBA00022837"/>
    </source>
</evidence>
<dbReference type="InterPro" id="IPR018511">
    <property type="entry name" value="Hemolysin-typ_Ca-bd_CS"/>
</dbReference>
<dbReference type="PROSITE" id="PS50234">
    <property type="entry name" value="VWFA"/>
    <property type="match status" value="1"/>
</dbReference>
<dbReference type="PROSITE" id="PS00330">
    <property type="entry name" value="HEMOLYSIN_CALCIUM"/>
    <property type="match status" value="2"/>
</dbReference>
<feature type="compositionally biased region" description="Polar residues" evidence="2">
    <location>
        <begin position="2327"/>
        <end position="2338"/>
    </location>
</feature>
<reference evidence="5 6" key="1">
    <citation type="submission" date="2021-03" db="EMBL/GenBank/DDBJ databases">
        <title>Novel species identification of genus Shewanella.</title>
        <authorList>
            <person name="Liu G."/>
            <person name="Zhang Q."/>
        </authorList>
    </citation>
    <scope>NUCLEOTIDE SEQUENCE [LARGE SCALE GENOMIC DNA]</scope>
    <source>
        <strain evidence="5 6">FJAT-51800</strain>
    </source>
</reference>
<dbReference type="EMBL" id="CP071503">
    <property type="protein sequence ID" value="QSX34059.1"/>
    <property type="molecule type" value="Genomic_DNA"/>
</dbReference>
<dbReference type="SMART" id="SM00327">
    <property type="entry name" value="VWA"/>
    <property type="match status" value="1"/>
</dbReference>
<feature type="compositionally biased region" description="Polar residues" evidence="2">
    <location>
        <begin position="4586"/>
        <end position="4597"/>
    </location>
</feature>
<feature type="region of interest" description="Disordered" evidence="2">
    <location>
        <begin position="63"/>
        <end position="87"/>
    </location>
</feature>
<dbReference type="CDD" id="cd00198">
    <property type="entry name" value="vWFA"/>
    <property type="match status" value="1"/>
</dbReference>
<dbReference type="SUPFAM" id="SSF51120">
    <property type="entry name" value="beta-Roll"/>
    <property type="match status" value="1"/>
</dbReference>
<feature type="region of interest" description="Disordered" evidence="2">
    <location>
        <begin position="1801"/>
        <end position="1836"/>
    </location>
</feature>
<gene>
    <name evidence="5" type="ORF">JYB87_02090</name>
</gene>
<dbReference type="Pfam" id="PF17803">
    <property type="entry name" value="Cadherin_4"/>
    <property type="match status" value="6"/>
</dbReference>
<evidence type="ECO:0000259" key="4">
    <source>
        <dbReference type="PROSITE" id="PS50268"/>
    </source>
</evidence>
<dbReference type="InterPro" id="IPR002126">
    <property type="entry name" value="Cadherin-like_dom"/>
</dbReference>
<feature type="compositionally biased region" description="Polar residues" evidence="2">
    <location>
        <begin position="6086"/>
        <end position="6098"/>
    </location>
</feature>
<feature type="compositionally biased region" description="Polar residues" evidence="2">
    <location>
        <begin position="1574"/>
        <end position="1585"/>
    </location>
</feature>
<dbReference type="InterPro" id="IPR002035">
    <property type="entry name" value="VWF_A"/>
</dbReference>
<dbReference type="InterPro" id="IPR001343">
    <property type="entry name" value="Hemolysn_Ca-bd"/>
</dbReference>
<feature type="region of interest" description="Disordered" evidence="2">
    <location>
        <begin position="3056"/>
        <end position="3091"/>
    </location>
</feature>
<feature type="compositionally biased region" description="Polar residues" evidence="2">
    <location>
        <begin position="1825"/>
        <end position="1836"/>
    </location>
</feature>
<dbReference type="RefSeq" id="WP_207355265.1">
    <property type="nucleotide sequence ID" value="NZ_CP071503.1"/>
</dbReference>
<feature type="compositionally biased region" description="Polar residues" evidence="2">
    <location>
        <begin position="1323"/>
        <end position="1334"/>
    </location>
</feature>
<dbReference type="Pfam" id="PF00353">
    <property type="entry name" value="HemolysinCabind"/>
    <property type="match status" value="2"/>
</dbReference>
<feature type="region of interest" description="Disordered" evidence="2">
    <location>
        <begin position="4061"/>
        <end position="4095"/>
    </location>
</feature>
<feature type="region of interest" description="Disordered" evidence="2">
    <location>
        <begin position="2554"/>
        <end position="2589"/>
    </location>
</feature>
<dbReference type="InterPro" id="IPR013783">
    <property type="entry name" value="Ig-like_fold"/>
</dbReference>
<feature type="region of interest" description="Disordered" evidence="2">
    <location>
        <begin position="1549"/>
        <end position="1585"/>
    </location>
</feature>
<dbReference type="Proteomes" id="UP000662770">
    <property type="component" value="Chromosome"/>
</dbReference>
<evidence type="ECO:0000313" key="5">
    <source>
        <dbReference type="EMBL" id="QSX34059.1"/>
    </source>
</evidence>
<feature type="region of interest" description="Disordered" evidence="2">
    <location>
        <begin position="2304"/>
        <end position="2338"/>
    </location>
</feature>
<feature type="compositionally biased region" description="Polar residues" evidence="2">
    <location>
        <begin position="2829"/>
        <end position="2840"/>
    </location>
</feature>
<accession>A0ABX7QRL7</accession>
<feature type="domain" description="VWFA" evidence="3">
    <location>
        <begin position="5658"/>
        <end position="5859"/>
    </location>
</feature>
<feature type="compositionally biased region" description="Polar residues" evidence="2">
    <location>
        <begin position="4084"/>
        <end position="4095"/>
    </location>
</feature>
<dbReference type="SMART" id="SM00112">
    <property type="entry name" value="CA"/>
    <property type="match status" value="2"/>
</dbReference>
<dbReference type="NCBIfam" id="TIGR03661">
    <property type="entry name" value="T1SS_VCA0849"/>
    <property type="match status" value="1"/>
</dbReference>
<keyword evidence="1" id="KW-0106">Calcium</keyword>
<keyword evidence="6" id="KW-1185">Reference proteome</keyword>
<feature type="compositionally biased region" description="Polar residues" evidence="2">
    <location>
        <begin position="1072"/>
        <end position="1083"/>
    </location>
</feature>
<feature type="compositionally biased region" description="Polar residues" evidence="2">
    <location>
        <begin position="2578"/>
        <end position="2589"/>
    </location>
</feature>
<feature type="region of interest" description="Disordered" evidence="2">
    <location>
        <begin position="1300"/>
        <end position="1334"/>
    </location>
</feature>
<dbReference type="PRINTS" id="PR00313">
    <property type="entry name" value="CABNDNGRPT"/>
</dbReference>
<dbReference type="Pfam" id="PF17963">
    <property type="entry name" value="Big_9"/>
    <property type="match status" value="1"/>
</dbReference>